<dbReference type="InterPro" id="IPR040330">
    <property type="entry name" value="LYRM1"/>
</dbReference>
<organism evidence="4 5">
    <name type="scientific">Rhodosorus marinus</name>
    <dbReference type="NCBI Taxonomy" id="101924"/>
    <lineage>
        <taxon>Eukaryota</taxon>
        <taxon>Rhodophyta</taxon>
        <taxon>Stylonematophyceae</taxon>
        <taxon>Stylonematales</taxon>
        <taxon>Stylonemataceae</taxon>
        <taxon>Rhodosorus</taxon>
    </lineage>
</organism>
<dbReference type="PANTHER" id="PTHR14273">
    <property type="entry name" value="LYR MOTIF-CONTAINING PROTEIN 1"/>
    <property type="match status" value="1"/>
</dbReference>
<dbReference type="CDD" id="cd20261">
    <property type="entry name" value="Complex1_LYR_LYRM1"/>
    <property type="match status" value="1"/>
</dbReference>
<protein>
    <recommendedName>
        <fullName evidence="3">Complex 1 LYR protein domain-containing protein</fullName>
    </recommendedName>
</protein>
<evidence type="ECO:0000313" key="4">
    <source>
        <dbReference type="EMBL" id="KAJ8901479.1"/>
    </source>
</evidence>
<sequence length="131" mass="15259">MSSKRALALYRRILRTAREWETVEERRYIREESMTLFRKNQFVVGAEEIEKKLFEGESRLELALHYKIPYPRPSNVSPGATGKSKETPRPAYMSSYDELNDKIASSKKMPQYGNDAHLEDILRKPNARSHA</sequence>
<dbReference type="Pfam" id="PF05347">
    <property type="entry name" value="Complex1_LYR"/>
    <property type="match status" value="1"/>
</dbReference>
<evidence type="ECO:0000259" key="3">
    <source>
        <dbReference type="Pfam" id="PF05347"/>
    </source>
</evidence>
<keyword evidence="5" id="KW-1185">Reference proteome</keyword>
<comment type="similarity">
    <text evidence="1">Belongs to the complex I LYR family.</text>
</comment>
<evidence type="ECO:0000256" key="1">
    <source>
        <dbReference type="ARBA" id="ARBA00009508"/>
    </source>
</evidence>
<dbReference type="Proteomes" id="UP001157974">
    <property type="component" value="Unassembled WGS sequence"/>
</dbReference>
<dbReference type="InterPro" id="IPR008011">
    <property type="entry name" value="Complex1_LYR_dom"/>
</dbReference>
<evidence type="ECO:0000256" key="2">
    <source>
        <dbReference type="SAM" id="MobiDB-lite"/>
    </source>
</evidence>
<dbReference type="PANTHER" id="PTHR14273:SF0">
    <property type="entry name" value="LYR MOTIF-CONTAINING PROTEIN 1"/>
    <property type="match status" value="1"/>
</dbReference>
<dbReference type="AlphaFoldDB" id="A0AAV8UHM0"/>
<dbReference type="EMBL" id="JAMWBK010000011">
    <property type="protein sequence ID" value="KAJ8901479.1"/>
    <property type="molecule type" value="Genomic_DNA"/>
</dbReference>
<accession>A0AAV8UHM0</accession>
<comment type="caution">
    <text evidence="4">The sequence shown here is derived from an EMBL/GenBank/DDBJ whole genome shotgun (WGS) entry which is preliminary data.</text>
</comment>
<reference evidence="4 5" key="1">
    <citation type="journal article" date="2023" name="Nat. Commun.">
        <title>Origin of minicircular mitochondrial genomes in red algae.</title>
        <authorList>
            <person name="Lee Y."/>
            <person name="Cho C.H."/>
            <person name="Lee Y.M."/>
            <person name="Park S.I."/>
            <person name="Yang J.H."/>
            <person name="West J.A."/>
            <person name="Bhattacharya D."/>
            <person name="Yoon H.S."/>
        </authorList>
    </citation>
    <scope>NUCLEOTIDE SEQUENCE [LARGE SCALE GENOMIC DNA]</scope>
    <source>
        <strain evidence="4 5">CCMP1338</strain>
        <tissue evidence="4">Whole cell</tissue>
    </source>
</reference>
<feature type="region of interest" description="Disordered" evidence="2">
    <location>
        <begin position="71"/>
        <end position="131"/>
    </location>
</feature>
<proteinExistence type="inferred from homology"/>
<name>A0AAV8UHM0_9RHOD</name>
<evidence type="ECO:0000313" key="5">
    <source>
        <dbReference type="Proteomes" id="UP001157974"/>
    </source>
</evidence>
<dbReference type="GO" id="GO:0005739">
    <property type="term" value="C:mitochondrion"/>
    <property type="evidence" value="ECO:0007669"/>
    <property type="project" value="TreeGrafter"/>
</dbReference>
<dbReference type="InterPro" id="IPR045294">
    <property type="entry name" value="Complex1_LYR_LYRM1"/>
</dbReference>
<gene>
    <name evidence="4" type="ORF">NDN08_007325</name>
</gene>
<feature type="domain" description="Complex 1 LYR protein" evidence="3">
    <location>
        <begin position="4"/>
        <end position="61"/>
    </location>
</feature>